<dbReference type="Gene3D" id="3.20.20.140">
    <property type="entry name" value="Metal-dependent hydrolases"/>
    <property type="match status" value="1"/>
</dbReference>
<dbReference type="AlphaFoldDB" id="A0A0N9UY53"/>
<dbReference type="InterPro" id="IPR032465">
    <property type="entry name" value="ACMSD"/>
</dbReference>
<dbReference type="Proteomes" id="UP000058074">
    <property type="component" value="Chromosome"/>
</dbReference>
<evidence type="ECO:0000256" key="2">
    <source>
        <dbReference type="SAM" id="SignalP"/>
    </source>
</evidence>
<evidence type="ECO:0000313" key="4">
    <source>
        <dbReference type="EMBL" id="ALH80776.1"/>
    </source>
</evidence>
<keyword evidence="1" id="KW-0456">Lyase</keyword>
<proteinExistence type="predicted"/>
<dbReference type="RefSeq" id="WP_054588085.1">
    <property type="nucleotide sequence ID" value="NZ_CP012700.1"/>
</dbReference>
<gene>
    <name evidence="4" type="ORF">AN936_10455</name>
</gene>
<dbReference type="GO" id="GO:0016831">
    <property type="term" value="F:carboxy-lyase activity"/>
    <property type="evidence" value="ECO:0007669"/>
    <property type="project" value="InterPro"/>
</dbReference>
<name>A0A0N9UY53_SPHMC</name>
<feature type="chain" id="PRO_5006039137" description="Amidohydrolase-related domain-containing protein" evidence="2">
    <location>
        <begin position="22"/>
        <end position="364"/>
    </location>
</feature>
<dbReference type="Pfam" id="PF04909">
    <property type="entry name" value="Amidohydro_2"/>
    <property type="match status" value="1"/>
</dbReference>
<dbReference type="InterPro" id="IPR006680">
    <property type="entry name" value="Amidohydro-rel"/>
</dbReference>
<dbReference type="GO" id="GO:0016787">
    <property type="term" value="F:hydrolase activity"/>
    <property type="evidence" value="ECO:0007669"/>
    <property type="project" value="InterPro"/>
</dbReference>
<reference evidence="4 5" key="1">
    <citation type="journal article" date="2015" name="Genome Announc.">
        <title>Complete Genome Sequence of Polypropylene Glycol- and Polyethylene Glycol-Degrading Sphingopyxis macrogoltabida Strain EY-1.</title>
        <authorList>
            <person name="Ohtsubo Y."/>
            <person name="Nagata Y."/>
            <person name="Numata M."/>
            <person name="Tsuchikane K."/>
            <person name="Hosoyama A."/>
            <person name="Yamazoe A."/>
            <person name="Tsuda M."/>
            <person name="Fujita N."/>
            <person name="Kawai F."/>
        </authorList>
    </citation>
    <scope>NUCLEOTIDE SEQUENCE [LARGE SCALE GENOMIC DNA]</scope>
    <source>
        <strain evidence="4 5">EY-1</strain>
    </source>
</reference>
<sequence>MIRSVAPFAALLLFGAIPALAQDAKRSDPVPRADHHMHIQSKLIVDQLRAMQAAEPDIFDGISADLFAERTGADALRELDRAGIDKGVLLSTGYMFGFTAVPMEPAVRAEKMRGENRFNVDAALASKGRLFAFVGINPFAANAFDELEYWSKQPGASGVKLHLGNSGFDTANREQVEALGRFFAAANKARMPLVVHLRGAAPFSTAGVNIFLDRVVSQAGDLPIQIAHGGGYAGIDQPTLDALAAYGDAIARKAPGTANLVLDISAVMQFDPSKLPDAKTSTEKRSYDELRGIYVAGMRKIGLDRFVLASDWPAIAPPAEYFAAEKLALPVTPAEWKQLCENVAPYLRPEWLAKRETAGEAATR</sequence>
<keyword evidence="2" id="KW-0732">Signal</keyword>
<dbReference type="PANTHER" id="PTHR21240">
    <property type="entry name" value="2-AMINO-3-CARBOXYLMUCONATE-6-SEMIALDEHYDE DECARBOXYLASE"/>
    <property type="match status" value="1"/>
</dbReference>
<dbReference type="EMBL" id="CP012700">
    <property type="protein sequence ID" value="ALH80776.1"/>
    <property type="molecule type" value="Genomic_DNA"/>
</dbReference>
<organism evidence="4 5">
    <name type="scientific">Sphingopyxis macrogoltabida</name>
    <name type="common">Sphingomonas macrogoltabidus</name>
    <dbReference type="NCBI Taxonomy" id="33050"/>
    <lineage>
        <taxon>Bacteria</taxon>
        <taxon>Pseudomonadati</taxon>
        <taxon>Pseudomonadota</taxon>
        <taxon>Alphaproteobacteria</taxon>
        <taxon>Sphingomonadales</taxon>
        <taxon>Sphingomonadaceae</taxon>
        <taxon>Sphingopyxis</taxon>
    </lineage>
</organism>
<dbReference type="KEGG" id="smag:AN936_10455"/>
<evidence type="ECO:0000259" key="3">
    <source>
        <dbReference type="Pfam" id="PF04909"/>
    </source>
</evidence>
<dbReference type="InterPro" id="IPR032466">
    <property type="entry name" value="Metal_Hydrolase"/>
</dbReference>
<accession>A0A0N9UY53</accession>
<feature type="signal peptide" evidence="2">
    <location>
        <begin position="1"/>
        <end position="21"/>
    </location>
</feature>
<dbReference type="PATRIC" id="fig|33050.5.peg.2160"/>
<evidence type="ECO:0000256" key="1">
    <source>
        <dbReference type="ARBA" id="ARBA00023239"/>
    </source>
</evidence>
<dbReference type="SUPFAM" id="SSF51556">
    <property type="entry name" value="Metallo-dependent hydrolases"/>
    <property type="match status" value="1"/>
</dbReference>
<protein>
    <recommendedName>
        <fullName evidence="3">Amidohydrolase-related domain-containing protein</fullName>
    </recommendedName>
</protein>
<feature type="domain" description="Amidohydrolase-related" evidence="3">
    <location>
        <begin position="34"/>
        <end position="337"/>
    </location>
</feature>
<evidence type="ECO:0000313" key="5">
    <source>
        <dbReference type="Proteomes" id="UP000058074"/>
    </source>
</evidence>
<dbReference type="OrthoDB" id="5958883at2"/>